<dbReference type="OrthoDB" id="50443at2157"/>
<dbReference type="PANTHER" id="PTHR34295">
    <property type="entry name" value="BIOTIN TRANSPORTER BIOY"/>
    <property type="match status" value="1"/>
</dbReference>
<feature type="transmembrane region" description="Helical" evidence="2">
    <location>
        <begin position="111"/>
        <end position="133"/>
    </location>
</feature>
<dbReference type="PIRSF" id="PIRSF016661">
    <property type="entry name" value="BioY"/>
    <property type="match status" value="1"/>
</dbReference>
<feature type="transmembrane region" description="Helical" evidence="2">
    <location>
        <begin position="139"/>
        <end position="165"/>
    </location>
</feature>
<dbReference type="STRING" id="937775.Metlim_1869"/>
<comment type="subcellular location">
    <subcellularLocation>
        <location evidence="1">Cell membrane</location>
        <topology evidence="1">Multi-pass membrane protein</topology>
    </subcellularLocation>
</comment>
<evidence type="ECO:0000313" key="4">
    <source>
        <dbReference type="Proteomes" id="UP000005741"/>
    </source>
</evidence>
<keyword evidence="2" id="KW-1133">Transmembrane helix</keyword>
<feature type="transmembrane region" description="Helical" evidence="2">
    <location>
        <begin position="53"/>
        <end position="75"/>
    </location>
</feature>
<dbReference type="InterPro" id="IPR003784">
    <property type="entry name" value="BioY"/>
</dbReference>
<dbReference type="Proteomes" id="UP000005741">
    <property type="component" value="Chromosome"/>
</dbReference>
<reference evidence="3 4" key="1">
    <citation type="submission" date="2011-10" db="EMBL/GenBank/DDBJ databases">
        <title>The Improved High-Quality Draft genome of Methanoplanus limicola DSM 2279.</title>
        <authorList>
            <consortium name="US DOE Joint Genome Institute (JGI-PGF)"/>
            <person name="Lucas S."/>
            <person name="Copeland A."/>
            <person name="Lapidus A."/>
            <person name="Glavina del Rio T."/>
            <person name="Dalin E."/>
            <person name="Tice H."/>
            <person name="Bruce D."/>
            <person name="Goodwin L."/>
            <person name="Pitluck S."/>
            <person name="Peters L."/>
            <person name="Mikhailova N."/>
            <person name="Lu M."/>
            <person name="Kyrpides N."/>
            <person name="Mavromatis K."/>
            <person name="Ivanova N."/>
            <person name="Markowitz V."/>
            <person name="Cheng J.-F."/>
            <person name="Hugenholtz P."/>
            <person name="Woyke T."/>
            <person name="Wu D."/>
            <person name="Wirth R."/>
            <person name="Brambilla E.-M."/>
            <person name="Klenk H.-P."/>
            <person name="Eisen J.A."/>
        </authorList>
    </citation>
    <scope>NUCLEOTIDE SEQUENCE [LARGE SCALE GENOMIC DNA]</scope>
    <source>
        <strain evidence="3 4">DSM 2279</strain>
    </source>
</reference>
<dbReference type="Pfam" id="PF02632">
    <property type="entry name" value="BioY"/>
    <property type="match status" value="1"/>
</dbReference>
<keyword evidence="1 2" id="KW-0472">Membrane</keyword>
<accession>H1YXX1</accession>
<dbReference type="AlphaFoldDB" id="H1YXX1"/>
<comment type="similarity">
    <text evidence="1">Belongs to the BioY family.</text>
</comment>
<gene>
    <name evidence="3" type="ORF">Metlim_1869</name>
</gene>
<keyword evidence="2" id="KW-0812">Transmembrane</keyword>
<keyword evidence="1" id="KW-0813">Transport</keyword>
<dbReference type="GO" id="GO:0015225">
    <property type="term" value="F:biotin transmembrane transporter activity"/>
    <property type="evidence" value="ECO:0007669"/>
    <property type="project" value="UniProtKB-UniRule"/>
</dbReference>
<dbReference type="GO" id="GO:0005886">
    <property type="term" value="C:plasma membrane"/>
    <property type="evidence" value="ECO:0007669"/>
    <property type="project" value="UniProtKB-SubCell"/>
</dbReference>
<dbReference type="HOGENOM" id="CLU_077931_2_2_2"/>
<dbReference type="PANTHER" id="PTHR34295:SF1">
    <property type="entry name" value="BIOTIN TRANSPORTER BIOY"/>
    <property type="match status" value="1"/>
</dbReference>
<dbReference type="PATRIC" id="fig|937775.9.peg.2093"/>
<sequence length="170" mass="18095">MYGNERRTLLITQTAAFIALMAVGANIVIPMVPVPITLQTLFLLLAGAVMKRYAIIPVVLYIILGIAGLPVFHQFASGPGVLMGPTGGYMVAFIPAVLIAGLAYEKKNRNIRILSLVSASMLILFCGTLWISVSSGITVLQAAIVGFLPFIFGDLIKSGAAFLIAERVDE</sequence>
<proteinExistence type="inferred from homology"/>
<organism evidence="3 4">
    <name type="scientific">Methanoplanus limicola DSM 2279</name>
    <dbReference type="NCBI Taxonomy" id="937775"/>
    <lineage>
        <taxon>Archaea</taxon>
        <taxon>Methanobacteriati</taxon>
        <taxon>Methanobacteriota</taxon>
        <taxon>Stenosarchaea group</taxon>
        <taxon>Methanomicrobia</taxon>
        <taxon>Methanomicrobiales</taxon>
        <taxon>Methanomicrobiaceae</taxon>
        <taxon>Methanoplanus</taxon>
    </lineage>
</organism>
<evidence type="ECO:0000313" key="3">
    <source>
        <dbReference type="EMBL" id="EHQ35970.1"/>
    </source>
</evidence>
<dbReference type="Gene3D" id="1.10.1760.20">
    <property type="match status" value="1"/>
</dbReference>
<dbReference type="RefSeq" id="WP_004078024.1">
    <property type="nucleotide sequence ID" value="NZ_CM001436.1"/>
</dbReference>
<dbReference type="EMBL" id="CM001436">
    <property type="protein sequence ID" value="EHQ35970.1"/>
    <property type="molecule type" value="Genomic_DNA"/>
</dbReference>
<name>H1YXX1_9EURY</name>
<protein>
    <submittedName>
        <fullName evidence="3">BioY protein</fullName>
    </submittedName>
</protein>
<keyword evidence="1" id="KW-1003">Cell membrane</keyword>
<dbReference type="InParanoid" id="H1YXX1"/>
<feature type="transmembrane region" description="Helical" evidence="2">
    <location>
        <begin position="87"/>
        <end position="104"/>
    </location>
</feature>
<evidence type="ECO:0000256" key="2">
    <source>
        <dbReference type="SAM" id="Phobius"/>
    </source>
</evidence>
<evidence type="ECO:0000256" key="1">
    <source>
        <dbReference type="PIRNR" id="PIRNR016661"/>
    </source>
</evidence>
<keyword evidence="4" id="KW-1185">Reference proteome</keyword>
<feature type="transmembrane region" description="Helical" evidence="2">
    <location>
        <begin position="15"/>
        <end position="46"/>
    </location>
</feature>